<feature type="transmembrane region" description="Helical" evidence="1">
    <location>
        <begin position="178"/>
        <end position="196"/>
    </location>
</feature>
<feature type="transmembrane region" description="Helical" evidence="1">
    <location>
        <begin position="125"/>
        <end position="145"/>
    </location>
</feature>
<dbReference type="EMBL" id="JBAFSM010000004">
    <property type="protein sequence ID" value="MEG3436132.1"/>
    <property type="molecule type" value="Genomic_DNA"/>
</dbReference>
<feature type="transmembrane region" description="Helical" evidence="1">
    <location>
        <begin position="238"/>
        <end position="259"/>
    </location>
</feature>
<organism evidence="2 3">
    <name type="scientific">Pannus brasiliensis CCIBt3594</name>
    <dbReference type="NCBI Taxonomy" id="1427578"/>
    <lineage>
        <taxon>Bacteria</taxon>
        <taxon>Bacillati</taxon>
        <taxon>Cyanobacteriota</taxon>
        <taxon>Cyanophyceae</taxon>
        <taxon>Oscillatoriophycideae</taxon>
        <taxon>Chroococcales</taxon>
        <taxon>Microcystaceae</taxon>
        <taxon>Pannus</taxon>
    </lineage>
</organism>
<keyword evidence="1" id="KW-0812">Transmembrane</keyword>
<gene>
    <name evidence="2" type="ORF">V0288_03290</name>
</gene>
<dbReference type="Proteomes" id="UP001328733">
    <property type="component" value="Unassembled WGS sequence"/>
</dbReference>
<feature type="transmembrane region" description="Helical" evidence="1">
    <location>
        <begin position="152"/>
        <end position="172"/>
    </location>
</feature>
<feature type="transmembrane region" description="Helical" evidence="1">
    <location>
        <begin position="208"/>
        <end position="226"/>
    </location>
</feature>
<keyword evidence="1" id="KW-1133">Transmembrane helix</keyword>
<comment type="caution">
    <text evidence="2">The sequence shown here is derived from an EMBL/GenBank/DDBJ whole genome shotgun (WGS) entry which is preliminary data.</text>
</comment>
<keyword evidence="1" id="KW-0472">Membrane</keyword>
<evidence type="ECO:0000313" key="3">
    <source>
        <dbReference type="Proteomes" id="UP001328733"/>
    </source>
</evidence>
<sequence length="393" mass="45283">MGGNTALEFARKYPDIRSTVTMSYGSEVTPTAPKNLLFALGIYEQLNPIHKLREIFLHSALPESKPYNTNEICGDFATGTARKFFLSPTSDHIIAPFDPDLIREAIDWTRKSFNLPDREITGFKIHLFIVAQTLIFIGSLIISVYCLQNHPIWTKGIGVVAIGIWLFNKLSIASPDRSSFLLCFLFFLLFLSDYAARNPRTWAKKIIISLLYIGAGLTILFIATFFSNIRELLDRPDYLLYLPKFFLQFIFFVIYNVILKIRLILTPTYRMNLTISPWFWIPVIVETLYPRKIVNFLEWVGSGIVHWLRQPFRWGFTIPTGKEAIILGCLGVILTIIVIMRIQDGLLAEAIERSNVFLPLVFKTILLPIFLLVWTIRSRWFRHLEARILSEPS</sequence>
<dbReference type="RefSeq" id="WP_332863583.1">
    <property type="nucleotide sequence ID" value="NZ_JBAFSM010000004.1"/>
</dbReference>
<evidence type="ECO:0000313" key="2">
    <source>
        <dbReference type="EMBL" id="MEG3436132.1"/>
    </source>
</evidence>
<feature type="transmembrane region" description="Helical" evidence="1">
    <location>
        <begin position="354"/>
        <end position="376"/>
    </location>
</feature>
<keyword evidence="3" id="KW-1185">Reference proteome</keyword>
<name>A0AAW9QQ53_9CHRO</name>
<feature type="transmembrane region" description="Helical" evidence="1">
    <location>
        <begin position="324"/>
        <end position="342"/>
    </location>
</feature>
<reference evidence="2 3" key="1">
    <citation type="submission" date="2024-01" db="EMBL/GenBank/DDBJ databases">
        <title>Genomic insights into the taxonomy and metabolism of the cyanobacterium Pannus brasiliensis CCIBt3594.</title>
        <authorList>
            <person name="Machado M."/>
            <person name="Botero N.B."/>
            <person name="Andreote A.P.D."/>
            <person name="Feitosa A.M.T."/>
            <person name="Popin R."/>
            <person name="Sivonen K."/>
            <person name="Fiore M.F."/>
        </authorList>
    </citation>
    <scope>NUCLEOTIDE SEQUENCE [LARGE SCALE GENOMIC DNA]</scope>
    <source>
        <strain evidence="2 3">CCIBt3594</strain>
    </source>
</reference>
<evidence type="ECO:0000256" key="1">
    <source>
        <dbReference type="SAM" id="Phobius"/>
    </source>
</evidence>
<dbReference type="AlphaFoldDB" id="A0AAW9QQ53"/>
<accession>A0AAW9QQ53</accession>
<protein>
    <submittedName>
        <fullName evidence="2">Uncharacterized protein</fullName>
    </submittedName>
</protein>
<proteinExistence type="predicted"/>